<evidence type="ECO:0000256" key="8">
    <source>
        <dbReference type="RuleBase" id="RU364100"/>
    </source>
</evidence>
<keyword evidence="6" id="KW-0238">DNA-binding</keyword>
<dbReference type="SUPFAM" id="SSF143081">
    <property type="entry name" value="BB1717-like"/>
    <property type="match status" value="1"/>
</dbReference>
<keyword evidence="3" id="KW-0227">DNA damage</keyword>
<dbReference type="InterPro" id="IPR036590">
    <property type="entry name" value="SRAP-like"/>
</dbReference>
<gene>
    <name evidence="9" type="primary">yoqW</name>
    <name evidence="9" type="ORF">GCM10007096_37790</name>
</gene>
<dbReference type="PANTHER" id="PTHR13604:SF0">
    <property type="entry name" value="ABASIC SITE PROCESSING PROTEIN HMCES"/>
    <property type="match status" value="1"/>
</dbReference>
<reference evidence="9" key="2">
    <citation type="submission" date="2020-09" db="EMBL/GenBank/DDBJ databases">
        <authorList>
            <person name="Sun Q."/>
            <person name="Zhou Y."/>
        </authorList>
    </citation>
    <scope>NUCLEOTIDE SEQUENCE</scope>
    <source>
        <strain evidence="9">CGMCC 1.12777</strain>
    </source>
</reference>
<evidence type="ECO:0000256" key="4">
    <source>
        <dbReference type="ARBA" id="ARBA00022801"/>
    </source>
</evidence>
<name>A0A8J2ZZG4_9BACL</name>
<keyword evidence="4 8" id="KW-0378">Hydrolase</keyword>
<comment type="caution">
    <text evidence="9">The sequence shown here is derived from an EMBL/GenBank/DDBJ whole genome shotgun (WGS) entry which is preliminary data.</text>
</comment>
<evidence type="ECO:0000256" key="2">
    <source>
        <dbReference type="ARBA" id="ARBA00022670"/>
    </source>
</evidence>
<proteinExistence type="inferred from homology"/>
<evidence type="ECO:0000256" key="3">
    <source>
        <dbReference type="ARBA" id="ARBA00022763"/>
    </source>
</evidence>
<keyword evidence="7" id="KW-0456">Lyase</keyword>
<dbReference type="Pfam" id="PF02586">
    <property type="entry name" value="SRAP"/>
    <property type="match status" value="1"/>
</dbReference>
<dbReference type="EMBL" id="BMFV01000040">
    <property type="protein sequence ID" value="GGH87541.1"/>
    <property type="molecule type" value="Genomic_DNA"/>
</dbReference>
<sequence length="220" mass="25445">MCGRFTLTVDIDVLLEQFQIKYPIGFDYQVRYNIAPSQLVTVVIKGEKGNKMGQLRWGLVPEWAKDPKIGYKMINARSETLRSKASFKQAFNKRRCLIIADGFYEWKREDGQKQPFRITVKDRKAFAFAGLWSTWESDAEKLSTCTIITTGANRLMQNLHHRMPIILSPEDQETWLDPRTDLQTLEGLLTQYPEELMTYYPVSDAVNSAKNEEPSLLEKV</sequence>
<evidence type="ECO:0000313" key="10">
    <source>
        <dbReference type="Proteomes" id="UP000656813"/>
    </source>
</evidence>
<dbReference type="GO" id="GO:0008233">
    <property type="term" value="F:peptidase activity"/>
    <property type="evidence" value="ECO:0007669"/>
    <property type="project" value="UniProtKB-KW"/>
</dbReference>
<dbReference type="GO" id="GO:0006508">
    <property type="term" value="P:proteolysis"/>
    <property type="evidence" value="ECO:0007669"/>
    <property type="project" value="UniProtKB-KW"/>
</dbReference>
<dbReference type="GO" id="GO:0016829">
    <property type="term" value="F:lyase activity"/>
    <property type="evidence" value="ECO:0007669"/>
    <property type="project" value="UniProtKB-KW"/>
</dbReference>
<keyword evidence="2 8" id="KW-0645">Protease</keyword>
<keyword evidence="10" id="KW-1185">Reference proteome</keyword>
<keyword evidence="5" id="KW-0190">Covalent protein-DNA linkage</keyword>
<evidence type="ECO:0000256" key="6">
    <source>
        <dbReference type="ARBA" id="ARBA00023125"/>
    </source>
</evidence>
<dbReference type="GO" id="GO:0003697">
    <property type="term" value="F:single-stranded DNA binding"/>
    <property type="evidence" value="ECO:0007669"/>
    <property type="project" value="InterPro"/>
</dbReference>
<evidence type="ECO:0000256" key="7">
    <source>
        <dbReference type="ARBA" id="ARBA00023239"/>
    </source>
</evidence>
<dbReference type="Proteomes" id="UP000656813">
    <property type="component" value="Unassembled WGS sequence"/>
</dbReference>
<dbReference type="Gene3D" id="3.90.1680.10">
    <property type="entry name" value="SOS response associated peptidase-like"/>
    <property type="match status" value="1"/>
</dbReference>
<dbReference type="RefSeq" id="WP_188498935.1">
    <property type="nucleotide sequence ID" value="NZ_BMFV01000040.1"/>
</dbReference>
<protein>
    <recommendedName>
        <fullName evidence="8">Abasic site processing protein</fullName>
        <ecNumber evidence="8">3.4.-.-</ecNumber>
    </recommendedName>
</protein>
<evidence type="ECO:0000256" key="5">
    <source>
        <dbReference type="ARBA" id="ARBA00023124"/>
    </source>
</evidence>
<dbReference type="EC" id="3.4.-.-" evidence="8"/>
<reference evidence="9" key="1">
    <citation type="journal article" date="2014" name="Int. J. Syst. Evol. Microbiol.">
        <title>Complete genome sequence of Corynebacterium casei LMG S-19264T (=DSM 44701T), isolated from a smear-ripened cheese.</title>
        <authorList>
            <consortium name="US DOE Joint Genome Institute (JGI-PGF)"/>
            <person name="Walter F."/>
            <person name="Albersmeier A."/>
            <person name="Kalinowski J."/>
            <person name="Ruckert C."/>
        </authorList>
    </citation>
    <scope>NUCLEOTIDE SEQUENCE</scope>
    <source>
        <strain evidence="9">CGMCC 1.12777</strain>
    </source>
</reference>
<dbReference type="GO" id="GO:0106300">
    <property type="term" value="P:protein-DNA covalent cross-linking repair"/>
    <property type="evidence" value="ECO:0007669"/>
    <property type="project" value="InterPro"/>
</dbReference>
<organism evidence="9 10">
    <name type="scientific">Pullulanibacillus pueri</name>
    <dbReference type="NCBI Taxonomy" id="1437324"/>
    <lineage>
        <taxon>Bacteria</taxon>
        <taxon>Bacillati</taxon>
        <taxon>Bacillota</taxon>
        <taxon>Bacilli</taxon>
        <taxon>Bacillales</taxon>
        <taxon>Sporolactobacillaceae</taxon>
        <taxon>Pullulanibacillus</taxon>
    </lineage>
</organism>
<dbReference type="PANTHER" id="PTHR13604">
    <property type="entry name" value="DC12-RELATED"/>
    <property type="match status" value="1"/>
</dbReference>
<comment type="similarity">
    <text evidence="1 8">Belongs to the SOS response-associated peptidase family.</text>
</comment>
<evidence type="ECO:0000256" key="1">
    <source>
        <dbReference type="ARBA" id="ARBA00008136"/>
    </source>
</evidence>
<dbReference type="InterPro" id="IPR003738">
    <property type="entry name" value="SRAP"/>
</dbReference>
<accession>A0A8J2ZZG4</accession>
<evidence type="ECO:0000313" key="9">
    <source>
        <dbReference type="EMBL" id="GGH87541.1"/>
    </source>
</evidence>
<dbReference type="AlphaFoldDB" id="A0A8J2ZZG4"/>